<dbReference type="VEuPathDB" id="FungiDB:MYCFIDRAFT_43455"/>
<dbReference type="OrthoDB" id="428260at2759"/>
<keyword evidence="5" id="KW-1185">Reference proteome</keyword>
<dbReference type="InterPro" id="IPR001466">
    <property type="entry name" value="Beta-lactam-related"/>
</dbReference>
<comment type="similarity">
    <text evidence="1">Belongs to the class-A beta-lactamase family.</text>
</comment>
<dbReference type="HOGENOM" id="CLU_020027_11_1_1"/>
<dbReference type="Pfam" id="PF00144">
    <property type="entry name" value="Beta-lactamase"/>
    <property type="match status" value="1"/>
</dbReference>
<dbReference type="PANTHER" id="PTHR43283">
    <property type="entry name" value="BETA-LACTAMASE-RELATED"/>
    <property type="match status" value="1"/>
</dbReference>
<evidence type="ECO:0000313" key="4">
    <source>
        <dbReference type="EMBL" id="EME78925.1"/>
    </source>
</evidence>
<accession>M2YMF5</accession>
<dbReference type="SUPFAM" id="SSF56601">
    <property type="entry name" value="beta-lactamase/transpeptidase-like"/>
    <property type="match status" value="1"/>
</dbReference>
<dbReference type="eggNOG" id="ENOG502S4UR">
    <property type="taxonomic scope" value="Eukaryota"/>
</dbReference>
<evidence type="ECO:0000313" key="5">
    <source>
        <dbReference type="Proteomes" id="UP000016932"/>
    </source>
</evidence>
<name>M2YMF5_PSEFD</name>
<dbReference type="Proteomes" id="UP000016932">
    <property type="component" value="Unassembled WGS sequence"/>
</dbReference>
<dbReference type="EMBL" id="KB446563">
    <property type="protein sequence ID" value="EME78925.1"/>
    <property type="molecule type" value="Genomic_DNA"/>
</dbReference>
<gene>
    <name evidence="4" type="ORF">MYCFIDRAFT_43455</name>
</gene>
<dbReference type="KEGG" id="pfj:MYCFIDRAFT_43455"/>
<dbReference type="GeneID" id="19339531"/>
<dbReference type="RefSeq" id="XP_007930534.1">
    <property type="nucleotide sequence ID" value="XM_007932343.1"/>
</dbReference>
<dbReference type="GO" id="GO:0016787">
    <property type="term" value="F:hydrolase activity"/>
    <property type="evidence" value="ECO:0007669"/>
    <property type="project" value="UniProtKB-KW"/>
</dbReference>
<evidence type="ECO:0000256" key="1">
    <source>
        <dbReference type="ARBA" id="ARBA00009009"/>
    </source>
</evidence>
<protein>
    <recommendedName>
        <fullName evidence="3">Beta-lactamase-related domain-containing protein</fullName>
    </recommendedName>
</protein>
<dbReference type="InterPro" id="IPR050789">
    <property type="entry name" value="Diverse_Enzym_Activities"/>
</dbReference>
<keyword evidence="2" id="KW-0378">Hydrolase</keyword>
<evidence type="ECO:0000259" key="3">
    <source>
        <dbReference type="Pfam" id="PF00144"/>
    </source>
</evidence>
<dbReference type="AlphaFoldDB" id="M2YMF5"/>
<organism evidence="4 5">
    <name type="scientific">Pseudocercospora fijiensis (strain CIRAD86)</name>
    <name type="common">Black leaf streak disease fungus</name>
    <name type="synonym">Mycosphaerella fijiensis</name>
    <dbReference type="NCBI Taxonomy" id="383855"/>
    <lineage>
        <taxon>Eukaryota</taxon>
        <taxon>Fungi</taxon>
        <taxon>Dikarya</taxon>
        <taxon>Ascomycota</taxon>
        <taxon>Pezizomycotina</taxon>
        <taxon>Dothideomycetes</taxon>
        <taxon>Dothideomycetidae</taxon>
        <taxon>Mycosphaerellales</taxon>
        <taxon>Mycosphaerellaceae</taxon>
        <taxon>Pseudocercospora</taxon>
    </lineage>
</organism>
<evidence type="ECO:0000256" key="2">
    <source>
        <dbReference type="ARBA" id="ARBA00022801"/>
    </source>
</evidence>
<dbReference type="PANTHER" id="PTHR43283:SF17">
    <property type="entry name" value="(LOVD), PUTATIVE (AFU_ORTHOLOGUE AFUA_5G00920)-RELATED"/>
    <property type="match status" value="1"/>
</dbReference>
<reference evidence="4 5" key="1">
    <citation type="journal article" date="2012" name="PLoS Pathog.">
        <title>Diverse lifestyles and strategies of plant pathogenesis encoded in the genomes of eighteen Dothideomycetes fungi.</title>
        <authorList>
            <person name="Ohm R.A."/>
            <person name="Feau N."/>
            <person name="Henrissat B."/>
            <person name="Schoch C.L."/>
            <person name="Horwitz B.A."/>
            <person name="Barry K.W."/>
            <person name="Condon B.J."/>
            <person name="Copeland A.C."/>
            <person name="Dhillon B."/>
            <person name="Glaser F."/>
            <person name="Hesse C.N."/>
            <person name="Kosti I."/>
            <person name="LaButti K."/>
            <person name="Lindquist E.A."/>
            <person name="Lucas S."/>
            <person name="Salamov A.A."/>
            <person name="Bradshaw R.E."/>
            <person name="Ciuffetti L."/>
            <person name="Hamelin R.C."/>
            <person name="Kema G.H.J."/>
            <person name="Lawrence C."/>
            <person name="Scott J.A."/>
            <person name="Spatafora J.W."/>
            <person name="Turgeon B.G."/>
            <person name="de Wit P.J.G.M."/>
            <person name="Zhong S."/>
            <person name="Goodwin S.B."/>
            <person name="Grigoriev I.V."/>
        </authorList>
    </citation>
    <scope>NUCLEOTIDE SEQUENCE [LARGE SCALE GENOMIC DNA]</scope>
    <source>
        <strain evidence="4 5">CIRAD86</strain>
    </source>
</reference>
<feature type="domain" description="Beta-lactamase-related" evidence="3">
    <location>
        <begin position="27"/>
        <end position="371"/>
    </location>
</feature>
<dbReference type="Gene3D" id="3.40.710.10">
    <property type="entry name" value="DD-peptidase/beta-lactamase superfamily"/>
    <property type="match status" value="1"/>
</dbReference>
<dbReference type="InterPro" id="IPR012338">
    <property type="entry name" value="Beta-lactam/transpept-like"/>
</dbReference>
<proteinExistence type="inferred from homology"/>
<sequence>MADFDRLLSEYTNKAEPVVHGVLTKCVDKNGKEIYSKTVGWDSIESDAQPLREDAVLKMASATKLVTSIAILQCIERGLIALDEPVTRVLPELDNRNIISKTEAGELEYTPASKAITPRHLLSHMSGMAYPFLSPLLTAWEATGAKTSSNKIAEKMCYPLLFEPGEGWVYGVGLDWAGLAVARLNNTTLENYMIENIWKRVGRSPPFPTFHVSHHPEYKARLMKAAQRKSSRKLEPWDYAYGDNDEDEEGGHGLVLTMADYTAVLADLLSDSPKLLNPSTIDMMFEPQLAKDSPGIPMLMQLKPAWDMVAGPVKEEYVNHGLGGLLVHGGETPEIGQPANILCWGGASNIVWWICREKGVAGFFATQIHPFSDSKVKQLVNAWKKDFWSNYLG</sequence>